<feature type="compositionally biased region" description="Polar residues" evidence="1">
    <location>
        <begin position="319"/>
        <end position="353"/>
    </location>
</feature>
<feature type="region of interest" description="Disordered" evidence="1">
    <location>
        <begin position="1"/>
        <end position="42"/>
    </location>
</feature>
<dbReference type="PANTHER" id="PTHR48147:SF3">
    <property type="entry name" value="MYELIN TRANSCRIPTION FACTOR 1-LIKE PROTEIN"/>
    <property type="match status" value="1"/>
</dbReference>
<reference evidence="2" key="1">
    <citation type="submission" date="2022-06" db="EMBL/GenBank/DDBJ databases">
        <authorList>
            <consortium name="SYNGENTA / RWTH Aachen University"/>
        </authorList>
    </citation>
    <scope>NUCLEOTIDE SEQUENCE</scope>
</reference>
<dbReference type="Gene3D" id="1.10.10.60">
    <property type="entry name" value="Homeodomain-like"/>
    <property type="match status" value="1"/>
</dbReference>
<feature type="compositionally biased region" description="Basic and acidic residues" evidence="1">
    <location>
        <begin position="265"/>
        <end position="288"/>
    </location>
</feature>
<feature type="compositionally biased region" description="Acidic residues" evidence="1">
    <location>
        <begin position="289"/>
        <end position="298"/>
    </location>
</feature>
<feature type="compositionally biased region" description="Polar residues" evidence="1">
    <location>
        <begin position="11"/>
        <end position="24"/>
    </location>
</feature>
<keyword evidence="4" id="KW-1185">Reference proteome</keyword>
<feature type="compositionally biased region" description="Basic and acidic residues" evidence="1">
    <location>
        <begin position="183"/>
        <end position="193"/>
    </location>
</feature>
<evidence type="ECO:0000313" key="2">
    <source>
        <dbReference type="EMBL" id="CAH7682120.1"/>
    </source>
</evidence>
<name>A0AAV0B7U1_PHAPC</name>
<evidence type="ECO:0000256" key="1">
    <source>
        <dbReference type="SAM" id="MobiDB-lite"/>
    </source>
</evidence>
<dbReference type="Proteomes" id="UP001153365">
    <property type="component" value="Unassembled WGS sequence"/>
</dbReference>
<evidence type="ECO:0000313" key="3">
    <source>
        <dbReference type="EMBL" id="CAH7684284.1"/>
    </source>
</evidence>
<dbReference type="EMBL" id="CALTRL010003867">
    <property type="protein sequence ID" value="CAH7682120.1"/>
    <property type="molecule type" value="Genomic_DNA"/>
</dbReference>
<dbReference type="EMBL" id="CALTRL010005296">
    <property type="protein sequence ID" value="CAH7684284.1"/>
    <property type="molecule type" value="Genomic_DNA"/>
</dbReference>
<feature type="compositionally biased region" description="Acidic residues" evidence="1">
    <location>
        <begin position="197"/>
        <end position="264"/>
    </location>
</feature>
<feature type="compositionally biased region" description="Low complexity" evidence="1">
    <location>
        <begin position="132"/>
        <end position="145"/>
    </location>
</feature>
<proteinExistence type="predicted"/>
<accession>A0AAV0B7U1</accession>
<evidence type="ECO:0008006" key="5">
    <source>
        <dbReference type="Google" id="ProtNLM"/>
    </source>
</evidence>
<evidence type="ECO:0000313" key="4">
    <source>
        <dbReference type="Proteomes" id="UP001153365"/>
    </source>
</evidence>
<organism evidence="2 4">
    <name type="scientific">Phakopsora pachyrhizi</name>
    <name type="common">Asian soybean rust disease fungus</name>
    <dbReference type="NCBI Taxonomy" id="170000"/>
    <lineage>
        <taxon>Eukaryota</taxon>
        <taxon>Fungi</taxon>
        <taxon>Dikarya</taxon>
        <taxon>Basidiomycota</taxon>
        <taxon>Pucciniomycotina</taxon>
        <taxon>Pucciniomycetes</taxon>
        <taxon>Pucciniales</taxon>
        <taxon>Phakopsoraceae</taxon>
        <taxon>Phakopsora</taxon>
    </lineage>
</organism>
<sequence length="353" mass="39968">MSHPQPPINQIRRSASYSTTSNSNRPPPKTSRRQSKLNNLDRRRICEYAAAHPKSTQEDIALQWGIDRSSVSKILKYRAAASLSLRPRLYGAARKKLSATCPRRWDSGMEHSRHLTADQGWPFSRSLHHPRSSYSSQASASPTSSDQRNPQYQQQRSRHGSPIANGDRMALTNITPTKRSKLGVHDENYHSDAMDPLNDEVGEDHDNDEDDEDEVGAEEEDEEDDDDEDEDEEEEEEEEEEEDDDDEEDENDEEDDVGLEDDGDLPSRRTCESQSPERGREILKKAIFEDEDVDEEDGDRTQGFIPRPSCSNKDHSSDSARVNDSSPRFENQRSVFHLNSSTPTPPLSNEGSG</sequence>
<gene>
    <name evidence="2" type="ORF">PPACK8108_LOCUS14840</name>
    <name evidence="3" type="ORF">PPACK8108_LOCUS18376</name>
</gene>
<dbReference type="AlphaFoldDB" id="A0AAV0B7U1"/>
<protein>
    <recommendedName>
        <fullName evidence="5">HTH psq-type domain-containing protein</fullName>
    </recommendedName>
</protein>
<feature type="region of interest" description="Disordered" evidence="1">
    <location>
        <begin position="121"/>
        <end position="353"/>
    </location>
</feature>
<feature type="compositionally biased region" description="Polar residues" evidence="1">
    <location>
        <begin position="146"/>
        <end position="155"/>
    </location>
</feature>
<comment type="caution">
    <text evidence="2">The sequence shown here is derived from an EMBL/GenBank/DDBJ whole genome shotgun (WGS) entry which is preliminary data.</text>
</comment>
<dbReference type="PANTHER" id="PTHR48147">
    <property type="entry name" value="PROTEIN CBG23787"/>
    <property type="match status" value="1"/>
</dbReference>